<proteinExistence type="inferred from homology"/>
<keyword evidence="2 6" id="KW-0808">Transferase</keyword>
<dbReference type="GO" id="GO:0008776">
    <property type="term" value="F:acetate kinase activity"/>
    <property type="evidence" value="ECO:0007669"/>
    <property type="project" value="TreeGrafter"/>
</dbReference>
<dbReference type="GO" id="GO:0006083">
    <property type="term" value="P:acetate metabolic process"/>
    <property type="evidence" value="ECO:0007669"/>
    <property type="project" value="TreeGrafter"/>
</dbReference>
<dbReference type="Gene3D" id="3.30.420.40">
    <property type="match status" value="1"/>
</dbReference>
<dbReference type="GO" id="GO:0005524">
    <property type="term" value="F:ATP binding"/>
    <property type="evidence" value="ECO:0007669"/>
    <property type="project" value="UniProtKB-KW"/>
</dbReference>
<gene>
    <name evidence="7" type="ORF">K8G79_05170</name>
</gene>
<dbReference type="SUPFAM" id="SSF53067">
    <property type="entry name" value="Actin-like ATPase domain"/>
    <property type="match status" value="1"/>
</dbReference>
<dbReference type="InterPro" id="IPR043129">
    <property type="entry name" value="ATPase_NBD"/>
</dbReference>
<accession>A0AAJ1ESS5</accession>
<dbReference type="Pfam" id="PF00871">
    <property type="entry name" value="Acetate_kinase"/>
    <property type="match status" value="1"/>
</dbReference>
<evidence type="ECO:0000256" key="1">
    <source>
        <dbReference type="ARBA" id="ARBA00008748"/>
    </source>
</evidence>
<dbReference type="PROSITE" id="PS01076">
    <property type="entry name" value="ACETATE_KINASE_2"/>
    <property type="match status" value="1"/>
</dbReference>
<evidence type="ECO:0000256" key="6">
    <source>
        <dbReference type="RuleBase" id="RU003835"/>
    </source>
</evidence>
<protein>
    <recommendedName>
        <fullName evidence="9">Butyrate kinase</fullName>
    </recommendedName>
</protein>
<keyword evidence="5" id="KW-0067">ATP-binding</keyword>
<dbReference type="EMBL" id="JAIOIU010000060">
    <property type="protein sequence ID" value="MBZ0159509.1"/>
    <property type="molecule type" value="Genomic_DNA"/>
</dbReference>
<name>A0AAJ1ESS5_9BACT</name>
<sequence>MSHAYCAGRAAELLGRNLCDLRLVSCHLGNGCSATAVHGGVSVATTMGFMPMEGLMMGSRPGWADPGILVYIQQRHGLNPAQLDDLLNHRSGLLGVSGISSDFRQVEAAAREGNDRAGLAIEMYAGGV</sequence>
<evidence type="ECO:0000256" key="5">
    <source>
        <dbReference type="ARBA" id="ARBA00022840"/>
    </source>
</evidence>
<dbReference type="InterPro" id="IPR000890">
    <property type="entry name" value="Aliphatic_acid_kin_short-chain"/>
</dbReference>
<evidence type="ECO:0000256" key="4">
    <source>
        <dbReference type="ARBA" id="ARBA00022777"/>
    </source>
</evidence>
<organism evidence="7 8">
    <name type="scientific">Candidatus Methylomirabilis tolerans</name>
    <dbReference type="NCBI Taxonomy" id="3123416"/>
    <lineage>
        <taxon>Bacteria</taxon>
        <taxon>Candidatus Methylomirabilota</taxon>
        <taxon>Candidatus Methylomirabilia</taxon>
        <taxon>Candidatus Methylomirabilales</taxon>
        <taxon>Candidatus Methylomirabilaceae</taxon>
        <taxon>Candidatus Methylomirabilis</taxon>
    </lineage>
</organism>
<dbReference type="PRINTS" id="PR00471">
    <property type="entry name" value="ACETATEKNASE"/>
</dbReference>
<keyword evidence="3" id="KW-0547">Nucleotide-binding</keyword>
<reference evidence="7 8" key="1">
    <citation type="journal article" date="2021" name="bioRxiv">
        <title>Unraveling nitrogen, sulfur and carbon metabolic pathways and microbial community transcriptional responses to substrate deprivation and toxicity stresses in a bioreactor mimicking anoxic brackish coastal sediment conditions.</title>
        <authorList>
            <person name="Martins P.D."/>
            <person name="Echeveste M.J."/>
            <person name="Arshad A."/>
            <person name="Kurth J."/>
            <person name="Ouboter H."/>
            <person name="Jetten M.S.M."/>
            <person name="Welte C.U."/>
        </authorList>
    </citation>
    <scope>NUCLEOTIDE SEQUENCE [LARGE SCALE GENOMIC DNA]</scope>
    <source>
        <strain evidence="7">MAG_38</strain>
    </source>
</reference>
<dbReference type="AlphaFoldDB" id="A0AAJ1ESS5"/>
<evidence type="ECO:0000313" key="7">
    <source>
        <dbReference type="EMBL" id="MBZ0159509.1"/>
    </source>
</evidence>
<evidence type="ECO:0008006" key="9">
    <source>
        <dbReference type="Google" id="ProtNLM"/>
    </source>
</evidence>
<evidence type="ECO:0000313" key="8">
    <source>
        <dbReference type="Proteomes" id="UP001197609"/>
    </source>
</evidence>
<dbReference type="PANTHER" id="PTHR21060">
    <property type="entry name" value="ACETATE KINASE"/>
    <property type="match status" value="1"/>
</dbReference>
<evidence type="ECO:0000256" key="3">
    <source>
        <dbReference type="ARBA" id="ARBA00022741"/>
    </source>
</evidence>
<keyword evidence="4 6" id="KW-0418">Kinase</keyword>
<comment type="similarity">
    <text evidence="1 6">Belongs to the acetokinase family.</text>
</comment>
<dbReference type="PANTHER" id="PTHR21060:SF15">
    <property type="entry name" value="ACETATE KINASE-RELATED"/>
    <property type="match status" value="1"/>
</dbReference>
<dbReference type="Proteomes" id="UP001197609">
    <property type="component" value="Unassembled WGS sequence"/>
</dbReference>
<evidence type="ECO:0000256" key="2">
    <source>
        <dbReference type="ARBA" id="ARBA00022679"/>
    </source>
</evidence>
<comment type="caution">
    <text evidence="7">The sequence shown here is derived from an EMBL/GenBank/DDBJ whole genome shotgun (WGS) entry which is preliminary data.</text>
</comment>
<dbReference type="InterPro" id="IPR023865">
    <property type="entry name" value="Aliphatic_acid_kinase_CS"/>
</dbReference>